<evidence type="ECO:0000313" key="2">
    <source>
        <dbReference type="EMBL" id="OAE32993.1"/>
    </source>
</evidence>
<feature type="region of interest" description="Disordered" evidence="1">
    <location>
        <begin position="63"/>
        <end position="152"/>
    </location>
</feature>
<dbReference type="Proteomes" id="UP000077202">
    <property type="component" value="Unassembled WGS sequence"/>
</dbReference>
<evidence type="ECO:0000313" key="3">
    <source>
        <dbReference type="Proteomes" id="UP000077202"/>
    </source>
</evidence>
<organism evidence="2 3">
    <name type="scientific">Marchantia polymorpha subsp. ruderalis</name>
    <dbReference type="NCBI Taxonomy" id="1480154"/>
    <lineage>
        <taxon>Eukaryota</taxon>
        <taxon>Viridiplantae</taxon>
        <taxon>Streptophyta</taxon>
        <taxon>Embryophyta</taxon>
        <taxon>Marchantiophyta</taxon>
        <taxon>Marchantiopsida</taxon>
        <taxon>Marchantiidae</taxon>
        <taxon>Marchantiales</taxon>
        <taxon>Marchantiaceae</taxon>
        <taxon>Marchantia</taxon>
    </lineage>
</organism>
<evidence type="ECO:0000256" key="1">
    <source>
        <dbReference type="SAM" id="MobiDB-lite"/>
    </source>
</evidence>
<dbReference type="AlphaFoldDB" id="A0A176WK21"/>
<accession>A0A176WK21</accession>
<comment type="caution">
    <text evidence="2">The sequence shown here is derived from an EMBL/GenBank/DDBJ whole genome shotgun (WGS) entry which is preliminary data.</text>
</comment>
<name>A0A176WK21_MARPO</name>
<gene>
    <name evidence="2" type="ORF">AXG93_673s1710</name>
</gene>
<proteinExistence type="predicted"/>
<keyword evidence="3" id="KW-1185">Reference proteome</keyword>
<reference evidence="2" key="1">
    <citation type="submission" date="2016-03" db="EMBL/GenBank/DDBJ databases">
        <title>Mechanisms controlling the formation of the plant cell surface in tip-growing cells are functionally conserved among land plants.</title>
        <authorList>
            <person name="Honkanen S."/>
            <person name="Jones V.A."/>
            <person name="Morieri G."/>
            <person name="Champion C."/>
            <person name="Hetherington A.J."/>
            <person name="Kelly S."/>
            <person name="Saint-Marcoux D."/>
            <person name="Proust H."/>
            <person name="Prescott H."/>
            <person name="Dolan L."/>
        </authorList>
    </citation>
    <scope>NUCLEOTIDE SEQUENCE [LARGE SCALE GENOMIC DNA]</scope>
    <source>
        <tissue evidence="2">Whole gametophyte</tissue>
    </source>
</reference>
<protein>
    <submittedName>
        <fullName evidence="2">Uncharacterized protein</fullName>
    </submittedName>
</protein>
<dbReference type="EMBL" id="LVLJ01000698">
    <property type="protein sequence ID" value="OAE32993.1"/>
    <property type="molecule type" value="Genomic_DNA"/>
</dbReference>
<sequence length="197" mass="21902">MVDNGVPQSIETQCDDGTYAASKTVKNDLHGNMAVEIPPREEIADDEEVLGVNEVVNEKHNIELAPPSAKADKLEEDIEERPTKKRRKLQRTTTLEIMGPLEEGKEREVETEIETSDQCLRSLEQPPATSIEDLWPSGKETSDMSTMLKESAVKPNSVEELLDRMMAEVKKTIAEQPAMPSYQVFSGIVDLDCSEGT</sequence>